<dbReference type="EMBL" id="AL935263">
    <property type="protein sequence ID" value="CCC78580.1"/>
    <property type="molecule type" value="Genomic_DNA"/>
</dbReference>
<dbReference type="HOGENOM" id="CLU_2666539_0_0_9"/>
<reference evidence="1 2" key="1">
    <citation type="journal article" date="2003" name="Proc. Natl. Acad. Sci. U.S.A.">
        <title>Complete genome sequence of Lactobacillus plantarum WCFS1.</title>
        <authorList>
            <person name="Kleerebezem M."/>
            <person name="Boekhorst J."/>
            <person name="van Kranenburg R."/>
            <person name="Molenaar D."/>
            <person name="Kuipers O.P."/>
            <person name="Leer R."/>
            <person name="Tarchini R."/>
            <person name="Peters S.A."/>
            <person name="Sandbrink H.M."/>
            <person name="Fiers M.W."/>
            <person name="Stiekema W."/>
            <person name="Lankhorst R.M."/>
            <person name="Bron P.A."/>
            <person name="Hoffer S.M."/>
            <person name="Groot M.N."/>
            <person name="Kerkhoven R."/>
            <person name="de Vries M."/>
            <person name="Ursing B."/>
            <person name="de Vos W.M."/>
            <person name="Siezen R.J."/>
        </authorList>
    </citation>
    <scope>NUCLEOTIDE SEQUENCE [LARGE SCALE GENOMIC DNA]</scope>
    <source>
        <strain evidence="2">ATCC BAA-793 / NCIMB 8826 / WCFS1</strain>
    </source>
</reference>
<dbReference type="EnsemblBacteria" id="CCC78580">
    <property type="protein sequence ID" value="CCC78580"/>
    <property type="gene ID" value="lp_1193"/>
</dbReference>
<dbReference type="Proteomes" id="UP000000432">
    <property type="component" value="Chromosome"/>
</dbReference>
<dbReference type="AlphaFoldDB" id="F9UMZ1"/>
<organism evidence="1 2">
    <name type="scientific">Lactiplantibacillus plantarum (strain ATCC BAA-793 / NCIMB 8826 / WCFS1)</name>
    <name type="common">Lactobacillus plantarum</name>
    <dbReference type="NCBI Taxonomy" id="220668"/>
    <lineage>
        <taxon>Bacteria</taxon>
        <taxon>Bacillati</taxon>
        <taxon>Bacillota</taxon>
        <taxon>Bacilli</taxon>
        <taxon>Lactobacillales</taxon>
        <taxon>Lactobacillaceae</taxon>
        <taxon>Lactiplantibacillus</taxon>
    </lineage>
</organism>
<dbReference type="KEGG" id="lpl:lp_1193"/>
<proteinExistence type="predicted"/>
<protein>
    <submittedName>
        <fullName evidence="1">Transposase</fullName>
    </submittedName>
</protein>
<accession>F9UMZ1</accession>
<dbReference type="PATRIC" id="fig|220668.9.peg.1011"/>
<reference key="2">
    <citation type="submission" date="2011-06" db="EMBL/GenBank/DDBJ databases">
        <title>Complete resequencing and reannotation of the Lactobacillus plantarum WCFS1 genome.</title>
        <authorList>
            <person name="Siezen R.J."/>
            <person name="Francke C."/>
            <person name="Renckens B."/>
            <person name="Boekhorst J."/>
            <person name="Wels M."/>
            <person name="Kleerebezem M."/>
            <person name="van Hijum S.A.F.T."/>
        </authorList>
    </citation>
    <scope>NUCLEOTIDE SEQUENCE</scope>
    <source>
        <strain>WCFS1</strain>
    </source>
</reference>
<gene>
    <name evidence="1" type="ordered locus">lp_1193</name>
</gene>
<sequence>MTKQRRLAYDAIKVVSQGNRGAVSKLIAVLDVSRQTYYQGLKRQETEWESHDRVLKARTQYCLIFIVVASGPGIY</sequence>
<name>F9UMZ1_LACPL</name>
<keyword evidence="2" id="KW-1185">Reference proteome</keyword>
<evidence type="ECO:0000313" key="1">
    <source>
        <dbReference type="EMBL" id="CCC78580.1"/>
    </source>
</evidence>
<evidence type="ECO:0000313" key="2">
    <source>
        <dbReference type="Proteomes" id="UP000000432"/>
    </source>
</evidence>
<reference evidence="1 2" key="3">
    <citation type="journal article" date="2012" name="J. Bacteriol.">
        <title>Complete resequencing and reannotation of the Lactobacillus plantarum WCFS1 genome.</title>
        <authorList>
            <person name="Siezen R.J."/>
            <person name="Francke C."/>
            <person name="Renckens B."/>
            <person name="Boekhorst J."/>
            <person name="Wels M."/>
            <person name="Kleerebezem M."/>
            <person name="van Hijum S.A.F.T."/>
        </authorList>
    </citation>
    <scope>NUCLEOTIDE SEQUENCE [LARGE SCALE GENOMIC DNA]</scope>
    <source>
        <strain evidence="2">ATCC BAA-793 / NCIMB 8826 / WCFS1</strain>
    </source>
</reference>
<dbReference type="STRING" id="220668.lp_1193"/>